<comment type="caution">
    <text evidence="3">The sequence shown here is derived from an EMBL/GenBank/DDBJ whole genome shotgun (WGS) entry which is preliminary data.</text>
</comment>
<dbReference type="Gene3D" id="3.40.50.20">
    <property type="match status" value="1"/>
</dbReference>
<sequence length="281" mass="30061">MSNESIGIIAGKGQFPALVARGARAEGLSVVMCGFHGHTDEALEHEADAFAMLHLGQLGKLIDFFRDNNVRRLCLAGAISKPRALDLRPDLRAAKVLFRLRAKGDDAILRAVIDELESEGLAVVQPASLVPGLRAPEGVLTKRPPSDEEWADIRYGWPIAHVLGRLDIGQCIVVKRGMTVAVEGMEGTDATLRRGGELGGEGCVAVKVVKPGQDDRIDLPALGAGTIRVLADYGYTCLALEAGKTLFFDREESIALADKHDISIISMPEGFMAGDEPEVGN</sequence>
<keyword evidence="4" id="KW-1185">Reference proteome</keyword>
<gene>
    <name evidence="3" type="ORF">FVW20_00030</name>
</gene>
<feature type="domain" description="LpxI N-terminal" evidence="2">
    <location>
        <begin position="6"/>
        <end position="133"/>
    </location>
</feature>
<dbReference type="RefSeq" id="WP_196607749.1">
    <property type="nucleotide sequence ID" value="NZ_VRYY01000001.1"/>
</dbReference>
<dbReference type="PANTHER" id="PTHR39962">
    <property type="entry name" value="BLL4848 PROTEIN"/>
    <property type="match status" value="1"/>
</dbReference>
<feature type="domain" description="LpxI C-terminal" evidence="1">
    <location>
        <begin position="136"/>
        <end position="265"/>
    </location>
</feature>
<name>A0ABS0IZ44_9BACT</name>
<reference evidence="3 4" key="1">
    <citation type="submission" date="2019-08" db="EMBL/GenBank/DDBJ databases">
        <authorList>
            <person name="Luo N."/>
        </authorList>
    </citation>
    <scope>NUCLEOTIDE SEQUENCE [LARGE SCALE GENOMIC DNA]</scope>
    <source>
        <strain evidence="3 4">NCIMB 9442</strain>
    </source>
</reference>
<dbReference type="Gene3D" id="3.40.140.80">
    <property type="match status" value="1"/>
</dbReference>
<dbReference type="Pfam" id="PF06230">
    <property type="entry name" value="LpxI_C"/>
    <property type="match status" value="1"/>
</dbReference>
<accession>A0ABS0IZ44</accession>
<protein>
    <submittedName>
        <fullName evidence="3">LpxI family protein</fullName>
    </submittedName>
</protein>
<proteinExistence type="predicted"/>
<dbReference type="InterPro" id="IPR010415">
    <property type="entry name" value="LpxI_C"/>
</dbReference>
<dbReference type="Pfam" id="PF17930">
    <property type="entry name" value="LpxI_N"/>
    <property type="match status" value="1"/>
</dbReference>
<dbReference type="PANTHER" id="PTHR39962:SF1">
    <property type="entry name" value="LPXI FAMILY PROTEIN"/>
    <property type="match status" value="1"/>
</dbReference>
<dbReference type="Proteomes" id="UP001194469">
    <property type="component" value="Unassembled WGS sequence"/>
</dbReference>
<dbReference type="InterPro" id="IPR041255">
    <property type="entry name" value="LpxI_N"/>
</dbReference>
<dbReference type="InterPro" id="IPR053174">
    <property type="entry name" value="LpxI"/>
</dbReference>
<evidence type="ECO:0000313" key="4">
    <source>
        <dbReference type="Proteomes" id="UP001194469"/>
    </source>
</evidence>
<dbReference type="InterPro" id="IPR043167">
    <property type="entry name" value="LpxI_C_sf"/>
</dbReference>
<evidence type="ECO:0000313" key="3">
    <source>
        <dbReference type="EMBL" id="MBG3875454.1"/>
    </source>
</evidence>
<dbReference type="EMBL" id="VRYY01000001">
    <property type="protein sequence ID" value="MBG3875454.1"/>
    <property type="molecule type" value="Genomic_DNA"/>
</dbReference>
<organism evidence="3 4">
    <name type="scientific">Nitratidesulfovibrio oxamicus</name>
    <dbReference type="NCBI Taxonomy" id="32016"/>
    <lineage>
        <taxon>Bacteria</taxon>
        <taxon>Pseudomonadati</taxon>
        <taxon>Thermodesulfobacteriota</taxon>
        <taxon>Desulfovibrionia</taxon>
        <taxon>Desulfovibrionales</taxon>
        <taxon>Desulfovibrionaceae</taxon>
        <taxon>Nitratidesulfovibrio</taxon>
    </lineage>
</organism>
<evidence type="ECO:0000259" key="1">
    <source>
        <dbReference type="Pfam" id="PF06230"/>
    </source>
</evidence>
<evidence type="ECO:0000259" key="2">
    <source>
        <dbReference type="Pfam" id="PF17930"/>
    </source>
</evidence>